<evidence type="ECO:0000313" key="2">
    <source>
        <dbReference type="EMBL" id="QTE28876.1"/>
    </source>
</evidence>
<evidence type="ECO:0000259" key="1">
    <source>
        <dbReference type="Pfam" id="PF09995"/>
    </source>
</evidence>
<dbReference type="RefSeq" id="WP_227423126.1">
    <property type="nucleotide sequence ID" value="NZ_CP071868.1"/>
</dbReference>
<dbReference type="EMBL" id="CP071868">
    <property type="protein sequence ID" value="QTE28876.1"/>
    <property type="molecule type" value="Genomic_DNA"/>
</dbReference>
<proteinExistence type="predicted"/>
<dbReference type="Pfam" id="PF09995">
    <property type="entry name" value="MPAB_Lcp_cat"/>
    <property type="match status" value="1"/>
</dbReference>
<dbReference type="KEGG" id="psic:J4E96_16320"/>
<dbReference type="Proteomes" id="UP000663937">
    <property type="component" value="Chromosome"/>
</dbReference>
<dbReference type="PANTHER" id="PTHR36151:SF3">
    <property type="entry name" value="ER-BOUND OXYGENASE MPAB_MPAB'_RUBBER OXYGENASE CATALYTIC DOMAIN-CONTAINING PROTEIN"/>
    <property type="match status" value="1"/>
</dbReference>
<organism evidence="2 3">
    <name type="scientific">Pengzhenrongella sicca</name>
    <dbReference type="NCBI Taxonomy" id="2819238"/>
    <lineage>
        <taxon>Bacteria</taxon>
        <taxon>Bacillati</taxon>
        <taxon>Actinomycetota</taxon>
        <taxon>Actinomycetes</taxon>
        <taxon>Micrococcales</taxon>
        <taxon>Pengzhenrongella</taxon>
    </lineage>
</organism>
<keyword evidence="3" id="KW-1185">Reference proteome</keyword>
<dbReference type="PANTHER" id="PTHR36151">
    <property type="entry name" value="BLR2777 PROTEIN"/>
    <property type="match status" value="1"/>
</dbReference>
<accession>A0A8A4ZEA2</accession>
<reference evidence="2" key="1">
    <citation type="submission" date="2021-03" db="EMBL/GenBank/DDBJ databases">
        <title>Pengzhenrongella sicca gen. nov., sp. nov., a new member of suborder Micrococcineae isolated from High-Arctic tundra soil.</title>
        <authorList>
            <person name="Peng F."/>
        </authorList>
    </citation>
    <scope>NUCLEOTIDE SEQUENCE</scope>
    <source>
        <strain evidence="2">LRZ-2</strain>
    </source>
</reference>
<dbReference type="InterPro" id="IPR018713">
    <property type="entry name" value="MPAB/Lcp_cat_dom"/>
</dbReference>
<evidence type="ECO:0000313" key="3">
    <source>
        <dbReference type="Proteomes" id="UP000663937"/>
    </source>
</evidence>
<sequence>MADVTTLDPGLVERVRQRAGAALFARVAGDRGPAQRERIHHRPGPRWFATDSAICRVHGDASMFVGGLRALLLQSLHPGAMAAVAAHSGYLGDPWGRLERTSTFLAMTTFGAADDAAAVIAHVRSVHERISGVTPEGLAYAASDPHLLRWVHVAEADSFLAAHQRYGAEPLDRAGCDRYVAEVAVVGERLGVIDPPRTRAELAAQLEAYRPELAATPAAREAARFILLRPPVPWLALGPYTALTGAAVGLLPRWARRPLALPYLPPVDATLGRAGGHAITAAIRWAMAPTA</sequence>
<name>A0A8A4ZEA2_9MICO</name>
<protein>
    <submittedName>
        <fullName evidence="2">DUF2236 domain-containing protein</fullName>
    </submittedName>
</protein>
<dbReference type="GO" id="GO:0016491">
    <property type="term" value="F:oxidoreductase activity"/>
    <property type="evidence" value="ECO:0007669"/>
    <property type="project" value="InterPro"/>
</dbReference>
<gene>
    <name evidence="2" type="ORF">J4E96_16320</name>
</gene>
<dbReference type="AlphaFoldDB" id="A0A8A4ZEA2"/>
<feature type="domain" description="ER-bound oxygenase mpaB/mpaB'/Rubber oxygenase catalytic" evidence="1">
    <location>
        <begin position="56"/>
        <end position="279"/>
    </location>
</feature>